<evidence type="ECO:0000256" key="6">
    <source>
        <dbReference type="ARBA" id="ARBA00022679"/>
    </source>
</evidence>
<evidence type="ECO:0000256" key="8">
    <source>
        <dbReference type="ARBA" id="ARBA00022824"/>
    </source>
</evidence>
<dbReference type="GO" id="GO:0006506">
    <property type="term" value="P:GPI anchor biosynthetic process"/>
    <property type="evidence" value="ECO:0007669"/>
    <property type="project" value="UniProtKB-KW"/>
</dbReference>
<comment type="similarity">
    <text evidence="3 11">Belongs to the PIGM family.</text>
</comment>
<reference evidence="12 13" key="1">
    <citation type="submission" date="2024-09" db="EMBL/GenBank/DDBJ databases">
        <title>Chromosome-scale assembly of Riccia sorocarpa.</title>
        <authorList>
            <person name="Paukszto L."/>
        </authorList>
    </citation>
    <scope>NUCLEOTIDE SEQUENCE [LARGE SCALE GENOMIC DNA]</scope>
    <source>
        <strain evidence="12">LP-2024</strain>
        <tissue evidence="12">Aerial parts of the thallus</tissue>
    </source>
</reference>
<comment type="subcellular location">
    <subcellularLocation>
        <location evidence="1 11">Endoplasmic reticulum membrane</location>
        <topology evidence="1 11">Multi-pass membrane protein</topology>
    </subcellularLocation>
</comment>
<evidence type="ECO:0000256" key="2">
    <source>
        <dbReference type="ARBA" id="ARBA00004687"/>
    </source>
</evidence>
<dbReference type="Pfam" id="PF05007">
    <property type="entry name" value="Mannosyl_trans"/>
    <property type="match status" value="1"/>
</dbReference>
<dbReference type="PANTHER" id="PTHR12886">
    <property type="entry name" value="PIG-M MANNOSYLTRANSFERASE"/>
    <property type="match status" value="1"/>
</dbReference>
<keyword evidence="7 11" id="KW-0812">Transmembrane</keyword>
<evidence type="ECO:0000256" key="11">
    <source>
        <dbReference type="RuleBase" id="RU365064"/>
    </source>
</evidence>
<keyword evidence="6 11" id="KW-0808">Transferase</keyword>
<evidence type="ECO:0000256" key="7">
    <source>
        <dbReference type="ARBA" id="ARBA00022692"/>
    </source>
</evidence>
<comment type="function">
    <text evidence="11">Catalytic subunit of the glycosylphosphatidylinositol-mannosyltransferase I complex which catalyzes the transfer of the first mannose, via an alpha-1,4 bond from a dolichol-phosphate-mannose (Dol-P-Man) to the glucosaminyl acyl phosphatidylinositol (GlcN-(acyl)PI) intermediate to generate alpha-D-Man-(1-&gt;4)-alpha-D-GlcN-(1-&gt;6)-(1-radyl,2-acyl-sn-glycero-3-phospho)-2-acyl-inositol and participates in the sixth step of the glycosylphosphatidylinositol-anchor biosynthesis.</text>
</comment>
<evidence type="ECO:0000256" key="4">
    <source>
        <dbReference type="ARBA" id="ARBA00022502"/>
    </source>
</evidence>
<keyword evidence="8 11" id="KW-0256">Endoplasmic reticulum</keyword>
<feature type="transmembrane region" description="Helical" evidence="11">
    <location>
        <begin position="390"/>
        <end position="412"/>
    </location>
</feature>
<keyword evidence="4 11" id="KW-0337">GPI-anchor biosynthesis</keyword>
<keyword evidence="10 11" id="KW-0472">Membrane</keyword>
<comment type="pathway">
    <text evidence="2 11">Glycolipid biosynthesis; glycosylphosphatidylinositol-anchor biosynthesis.</text>
</comment>
<evidence type="ECO:0000313" key="13">
    <source>
        <dbReference type="Proteomes" id="UP001633002"/>
    </source>
</evidence>
<dbReference type="EC" id="2.4.1.-" evidence="11"/>
<evidence type="ECO:0000313" key="12">
    <source>
        <dbReference type="EMBL" id="KAL3689482.1"/>
    </source>
</evidence>
<feature type="transmembrane region" description="Helical" evidence="11">
    <location>
        <begin position="169"/>
        <end position="193"/>
    </location>
</feature>
<gene>
    <name evidence="12" type="ORF">R1sor_015791</name>
</gene>
<comment type="caution">
    <text evidence="12">The sequence shown here is derived from an EMBL/GenBank/DDBJ whole genome shotgun (WGS) entry which is preliminary data.</text>
</comment>
<dbReference type="AlphaFoldDB" id="A0ABD3HFY9"/>
<protein>
    <recommendedName>
        <fullName evidence="11">GPI mannosyltransferase 1</fullName>
        <ecNumber evidence="11">2.4.1.-</ecNumber>
    </recommendedName>
    <alternativeName>
        <fullName evidence="11">GPI mannosyltransferase I</fullName>
    </alternativeName>
</protein>
<dbReference type="GO" id="GO:0016757">
    <property type="term" value="F:glycosyltransferase activity"/>
    <property type="evidence" value="ECO:0007669"/>
    <property type="project" value="UniProtKB-KW"/>
</dbReference>
<feature type="transmembrane region" description="Helical" evidence="11">
    <location>
        <begin position="145"/>
        <end position="163"/>
    </location>
</feature>
<keyword evidence="9 11" id="KW-1133">Transmembrane helix</keyword>
<proteinExistence type="inferred from homology"/>
<evidence type="ECO:0000256" key="1">
    <source>
        <dbReference type="ARBA" id="ARBA00004477"/>
    </source>
</evidence>
<dbReference type="InterPro" id="IPR007704">
    <property type="entry name" value="PIG-M"/>
</dbReference>
<organism evidence="12 13">
    <name type="scientific">Riccia sorocarpa</name>
    <dbReference type="NCBI Taxonomy" id="122646"/>
    <lineage>
        <taxon>Eukaryota</taxon>
        <taxon>Viridiplantae</taxon>
        <taxon>Streptophyta</taxon>
        <taxon>Embryophyta</taxon>
        <taxon>Marchantiophyta</taxon>
        <taxon>Marchantiopsida</taxon>
        <taxon>Marchantiidae</taxon>
        <taxon>Marchantiales</taxon>
        <taxon>Ricciaceae</taxon>
        <taxon>Riccia</taxon>
    </lineage>
</organism>
<feature type="transmembrane region" description="Helical" evidence="11">
    <location>
        <begin position="301"/>
        <end position="327"/>
    </location>
</feature>
<sequence>MAVADKMETEEVWRRRRVWMMWSAGIMRFLLVAYAEWHDEHLEVPYTDIDYYVFSDAAALITQGKSPFDRATYRYTPLLALLLLPNSSLHRCWGKIVFSLADLLVAYLICKILKLRGVSERQCFICAGTWLFNPFTFTVGTRGNCEALVCAMILWLLLCILSGRILQAAFWFGVVVHVRIYPIIYVLPILVVLDRNYEKMIGMDPKGGNSPSSGVVYTLRYLLNWPRVMFGAISGSVFFALCGLFYYIYGGQYLHEALLYHLTRTDHRHNFSIYFYSIYLNEAVGLNVVQRLLAFVPQMSVQLVLVSFFARDLPFCLFLQTVAFVTFNKVITAQYFVWFFCLLPLILPFTTLKLRWRGAALISVWTAAQIHWLGWAYVLEFKGKNTFLPLWIASLVFFAANLLVLETVILHYSFTPVFQQDLLADRHLKEKVSKSE</sequence>
<dbReference type="GO" id="GO:0005789">
    <property type="term" value="C:endoplasmic reticulum membrane"/>
    <property type="evidence" value="ECO:0007669"/>
    <property type="project" value="UniProtKB-SubCell"/>
</dbReference>
<keyword evidence="5 11" id="KW-0328">Glycosyltransferase</keyword>
<feature type="transmembrane region" description="Helical" evidence="11">
    <location>
        <begin position="228"/>
        <end position="249"/>
    </location>
</feature>
<evidence type="ECO:0000256" key="9">
    <source>
        <dbReference type="ARBA" id="ARBA00022989"/>
    </source>
</evidence>
<feature type="transmembrane region" description="Helical" evidence="11">
    <location>
        <begin position="359"/>
        <end position="378"/>
    </location>
</feature>
<feature type="transmembrane region" description="Helical" evidence="11">
    <location>
        <begin position="269"/>
        <end position="289"/>
    </location>
</feature>
<dbReference type="Proteomes" id="UP001633002">
    <property type="component" value="Unassembled WGS sequence"/>
</dbReference>
<keyword evidence="13" id="KW-1185">Reference proteome</keyword>
<evidence type="ECO:0000256" key="10">
    <source>
        <dbReference type="ARBA" id="ARBA00023136"/>
    </source>
</evidence>
<feature type="transmembrane region" description="Helical" evidence="11">
    <location>
        <begin position="333"/>
        <end position="352"/>
    </location>
</feature>
<dbReference type="EMBL" id="JBJQOH010000004">
    <property type="protein sequence ID" value="KAL3689482.1"/>
    <property type="molecule type" value="Genomic_DNA"/>
</dbReference>
<name>A0ABD3HFY9_9MARC</name>
<dbReference type="PANTHER" id="PTHR12886:SF0">
    <property type="entry name" value="GPI MANNOSYLTRANSFERASE 1"/>
    <property type="match status" value="1"/>
</dbReference>
<evidence type="ECO:0000256" key="5">
    <source>
        <dbReference type="ARBA" id="ARBA00022676"/>
    </source>
</evidence>
<evidence type="ECO:0000256" key="3">
    <source>
        <dbReference type="ARBA" id="ARBA00011071"/>
    </source>
</evidence>
<accession>A0ABD3HFY9</accession>